<gene>
    <name evidence="2" type="ORF">HNR44_000864</name>
</gene>
<sequence length="158" mass="18301">MASRHKEVKDWPYAVKTLVTGIVGGLFWSLIWYLAYFFNFTTVGPALFWMAWSVGDWKEQPVGQWTAIGILSLVSIIITFLYRYILARVRGMWMGIFFGAILWFLIFFVANPFIIGLEPLFDMEGTTIVTTLCLFILYGLFIGYSISYEHELQQYESS</sequence>
<protein>
    <submittedName>
        <fullName evidence="2">Magnesium-transporting ATPase (P-type)</fullName>
    </submittedName>
</protein>
<reference evidence="2 3" key="1">
    <citation type="submission" date="2020-08" db="EMBL/GenBank/DDBJ databases">
        <title>Genomic Encyclopedia of Type Strains, Phase IV (KMG-IV): sequencing the most valuable type-strain genomes for metagenomic binning, comparative biology and taxonomic classification.</title>
        <authorList>
            <person name="Goeker M."/>
        </authorList>
    </citation>
    <scope>NUCLEOTIDE SEQUENCE [LARGE SCALE GENOMIC DNA]</scope>
    <source>
        <strain evidence="2 3">DSM 21769</strain>
    </source>
</reference>
<dbReference type="InterPro" id="IPR024563">
    <property type="entry name" value="YqhR"/>
</dbReference>
<dbReference type="Pfam" id="PF11085">
    <property type="entry name" value="YqhR"/>
    <property type="match status" value="1"/>
</dbReference>
<feature type="transmembrane region" description="Helical" evidence="1">
    <location>
        <begin position="92"/>
        <end position="115"/>
    </location>
</feature>
<evidence type="ECO:0000256" key="1">
    <source>
        <dbReference type="SAM" id="Phobius"/>
    </source>
</evidence>
<keyword evidence="1" id="KW-1133">Transmembrane helix</keyword>
<dbReference type="RefSeq" id="WP_184402858.1">
    <property type="nucleotide sequence ID" value="NZ_JACHHJ010000001.1"/>
</dbReference>
<evidence type="ECO:0000313" key="2">
    <source>
        <dbReference type="EMBL" id="MBB6448915.1"/>
    </source>
</evidence>
<keyword evidence="3" id="KW-1185">Reference proteome</keyword>
<accession>A0A841PXY3</accession>
<feature type="transmembrane region" description="Helical" evidence="1">
    <location>
        <begin position="21"/>
        <end position="52"/>
    </location>
</feature>
<dbReference type="Proteomes" id="UP000568839">
    <property type="component" value="Unassembled WGS sequence"/>
</dbReference>
<comment type="caution">
    <text evidence="2">The sequence shown here is derived from an EMBL/GenBank/DDBJ whole genome shotgun (WGS) entry which is preliminary data.</text>
</comment>
<proteinExistence type="predicted"/>
<evidence type="ECO:0000313" key="3">
    <source>
        <dbReference type="Proteomes" id="UP000568839"/>
    </source>
</evidence>
<feature type="transmembrane region" description="Helical" evidence="1">
    <location>
        <begin position="127"/>
        <end position="146"/>
    </location>
</feature>
<name>A0A841PXY3_9BACL</name>
<dbReference type="AlphaFoldDB" id="A0A841PXY3"/>
<feature type="transmembrane region" description="Helical" evidence="1">
    <location>
        <begin position="64"/>
        <end position="85"/>
    </location>
</feature>
<keyword evidence="1" id="KW-0472">Membrane</keyword>
<organism evidence="2 3">
    <name type="scientific">Geomicrobium halophilum</name>
    <dbReference type="NCBI Taxonomy" id="549000"/>
    <lineage>
        <taxon>Bacteria</taxon>
        <taxon>Bacillati</taxon>
        <taxon>Bacillota</taxon>
        <taxon>Bacilli</taxon>
        <taxon>Bacillales</taxon>
        <taxon>Geomicrobium</taxon>
    </lineage>
</organism>
<dbReference type="EMBL" id="JACHHJ010000001">
    <property type="protein sequence ID" value="MBB6448915.1"/>
    <property type="molecule type" value="Genomic_DNA"/>
</dbReference>
<keyword evidence="1" id="KW-0812">Transmembrane</keyword>